<accession>A0A0N5BUY5</accession>
<dbReference type="GO" id="GO:0009408">
    <property type="term" value="P:response to heat"/>
    <property type="evidence" value="ECO:0007669"/>
    <property type="project" value="TreeGrafter"/>
</dbReference>
<dbReference type="GO" id="GO:0005737">
    <property type="term" value="C:cytoplasm"/>
    <property type="evidence" value="ECO:0007669"/>
    <property type="project" value="TreeGrafter"/>
</dbReference>
<evidence type="ECO:0000313" key="5">
    <source>
        <dbReference type="Proteomes" id="UP000046392"/>
    </source>
</evidence>
<dbReference type="PANTHER" id="PTHR45640:SF24">
    <property type="entry name" value="SHSP DOMAIN-CONTAINING PROTEIN"/>
    <property type="match status" value="1"/>
</dbReference>
<evidence type="ECO:0000259" key="4">
    <source>
        <dbReference type="PROSITE" id="PS01031"/>
    </source>
</evidence>
<protein>
    <submittedName>
        <fullName evidence="6">SHSP domain-containing protein</fullName>
    </submittedName>
</protein>
<feature type="domain" description="SHSP" evidence="4">
    <location>
        <begin position="1030"/>
        <end position="1139"/>
    </location>
</feature>
<dbReference type="Proteomes" id="UP000046392">
    <property type="component" value="Unplaced"/>
</dbReference>
<feature type="region of interest" description="Disordered" evidence="3">
    <location>
        <begin position="277"/>
        <end position="312"/>
    </location>
</feature>
<feature type="compositionally biased region" description="Basic and acidic residues" evidence="3">
    <location>
        <begin position="584"/>
        <end position="601"/>
    </location>
</feature>
<feature type="compositionally biased region" description="Polar residues" evidence="3">
    <location>
        <begin position="974"/>
        <end position="988"/>
    </location>
</feature>
<dbReference type="GO" id="GO:0051082">
    <property type="term" value="F:unfolded protein binding"/>
    <property type="evidence" value="ECO:0007669"/>
    <property type="project" value="TreeGrafter"/>
</dbReference>
<sequence length="1139" mass="129630">MSQPKIFEDKEYCHSRKELYMDSTGQYRPRQSKSLGRPYEIGKFSTTEPRQWHSAATSRLDVSKDVLSTFTNDPAHTTKTPITQCYPVVTTATPLQPKSEIKIRYHDPNFPTKPASLCETGEVTIDKDIIINSREEQEKVFLIEDDSNNTKIVTPIPRERSLSNSSNDSTRKTEKGEAIYKTPNPKIPVKRPAQETFICSSPPPVVINQSSSKIITKAPSPIVKKGESMAIIDQRLPPSQVKHTKTYSVPERKVVEIPTKIVDEHVKTPSTLHREVRDQVKRRHSVSSYRSVSHSPVPHNGEPAQKGFTKSGVSSVCRHRVVHYDQVPRKISQVPTKTIPTPPSQLPTQVSNHVVTKKPKSPPPPTVYKLQHQVPQPVITKVHCQTPPPGSIVTEVPGQVPRVSQVPTKFSYKEPSSIEMKPIRSPSPVPTQEVITKRIFDKTPTKRFKSPQSVISQEQPIKTTTTHIPRHCGKTIVIDKKNQIDQNNIKHSRYQSVTQTPSQVYRSTTPVSKRVPQSTTPIPTQVYTSTTPATTKVGRPTTPIPSQLSKSKEIQTKDIPIRIIDDKYPYHHEPERPISQVSQKYEDKTVPVKESHYEKTYDTVQYRRTKSPVPSQSPHYYTPHSYHKTEYHKTPTPVENSQHISQQTYRSQSPAYPKQISQVPTTKSFREDGKDYSDLRRSPYTTTDSYLQQQPKYEPIQVQERHRESVVPTQVPEHVKPSPIYHTKAPLTTPAPIKETFKALPAPPPKVITTQEPQITPVAIKGEPKYAVVPKGKPTYSKLKSGTLIHEIEEVESGAPNMNGTKQDDNNNTKQTIYSKPSIHSPSRIDTKQTTDHSYNNYEVVKYQEPQTLSLTKELDQVPLSEVGIRSGSQRQYSKTTPKDREVIYAPRDSVSRQTKEPTTTYYAKEPETSYYTKEPTTYYRRRSPSSRKIIEEEYTRHYKKTETTDEVPERVVLSPEPYYEGRVKGQKGYYTTTKDSPNVSVTTHYKKQSPSRPISRGTIPYDDSSDTDHHQRAPSFRSVKERRPGSPERLVDEGTILSMPDGFKIILDTSHFHSNDVKITKYDHTLQLEGKHYEVDKYTNDTITRSFVRKYSIPTDIDMNSISASIDDKGIMTIVGYYKKNTCQGDDKSLVYKF</sequence>
<feature type="compositionally biased region" description="Basic and acidic residues" evidence="3">
    <location>
        <begin position="1023"/>
        <end position="1037"/>
    </location>
</feature>
<dbReference type="AlphaFoldDB" id="A0A0N5BUY5"/>
<feature type="region of interest" description="Disordered" evidence="3">
    <location>
        <begin position="798"/>
        <end position="834"/>
    </location>
</feature>
<dbReference type="Pfam" id="PF00011">
    <property type="entry name" value="HSP20"/>
    <property type="match status" value="1"/>
</dbReference>
<evidence type="ECO:0000256" key="3">
    <source>
        <dbReference type="SAM" id="MobiDB-lite"/>
    </source>
</evidence>
<feature type="compositionally biased region" description="Low complexity" evidence="3">
    <location>
        <begin position="286"/>
        <end position="299"/>
    </location>
</feature>
<feature type="region of interest" description="Disordered" evidence="3">
    <location>
        <begin position="156"/>
        <end position="176"/>
    </location>
</feature>
<dbReference type="WBParaSite" id="SPAL_0000965300.1">
    <property type="protein sequence ID" value="SPAL_0000965300.1"/>
    <property type="gene ID" value="SPAL_0000965300"/>
</dbReference>
<dbReference type="InterPro" id="IPR008978">
    <property type="entry name" value="HSP20-like_chaperone"/>
</dbReference>
<comment type="similarity">
    <text evidence="1 2">Belongs to the small heat shock protein (HSP20) family.</text>
</comment>
<proteinExistence type="inferred from homology"/>
<dbReference type="PANTHER" id="PTHR45640">
    <property type="entry name" value="HEAT SHOCK PROTEIN HSP-12.2-RELATED"/>
    <property type="match status" value="1"/>
</dbReference>
<dbReference type="STRING" id="174720.A0A0N5BUY5"/>
<feature type="region of interest" description="Disordered" evidence="3">
    <location>
        <begin position="496"/>
        <end position="553"/>
    </location>
</feature>
<dbReference type="InterPro" id="IPR001436">
    <property type="entry name" value="Alpha-crystallin/sHSP_animal"/>
</dbReference>
<reference evidence="6" key="1">
    <citation type="submission" date="2017-02" db="UniProtKB">
        <authorList>
            <consortium name="WormBaseParasite"/>
        </authorList>
    </citation>
    <scope>IDENTIFICATION</scope>
</reference>
<dbReference type="InterPro" id="IPR002068">
    <property type="entry name" value="A-crystallin/Hsp20_dom"/>
</dbReference>
<keyword evidence="5" id="KW-1185">Reference proteome</keyword>
<feature type="region of interest" description="Disordered" evidence="3">
    <location>
        <begin position="334"/>
        <end position="367"/>
    </location>
</feature>
<evidence type="ECO:0000256" key="2">
    <source>
        <dbReference type="RuleBase" id="RU003616"/>
    </source>
</evidence>
<dbReference type="SUPFAM" id="SSF49764">
    <property type="entry name" value="HSP20-like chaperones"/>
    <property type="match status" value="1"/>
</dbReference>
<name>A0A0N5BUY5_STREA</name>
<feature type="compositionally biased region" description="Basic and acidic residues" evidence="3">
    <location>
        <begin position="668"/>
        <end position="681"/>
    </location>
</feature>
<feature type="region of interest" description="Disordered" evidence="3">
    <location>
        <begin position="570"/>
        <end position="683"/>
    </location>
</feature>
<feature type="compositionally biased region" description="Polar residues" evidence="3">
    <location>
        <begin position="812"/>
        <end position="825"/>
    </location>
</feature>
<dbReference type="Gene3D" id="2.60.40.790">
    <property type="match status" value="1"/>
</dbReference>
<feature type="region of interest" description="Disordered" evidence="3">
    <location>
        <begin position="973"/>
        <end position="1037"/>
    </location>
</feature>
<feature type="compositionally biased region" description="Polar residues" evidence="3">
    <location>
        <begin position="496"/>
        <end position="534"/>
    </location>
</feature>
<feature type="compositionally biased region" description="Polar residues" evidence="3">
    <location>
        <begin position="637"/>
        <end position="667"/>
    </location>
</feature>
<dbReference type="PROSITE" id="PS01031">
    <property type="entry name" value="SHSP"/>
    <property type="match status" value="1"/>
</dbReference>
<dbReference type="GO" id="GO:0005634">
    <property type="term" value="C:nucleus"/>
    <property type="evidence" value="ECO:0007669"/>
    <property type="project" value="TreeGrafter"/>
</dbReference>
<organism evidence="5 6">
    <name type="scientific">Strongyloides papillosus</name>
    <name type="common">Intestinal threadworm</name>
    <dbReference type="NCBI Taxonomy" id="174720"/>
    <lineage>
        <taxon>Eukaryota</taxon>
        <taxon>Metazoa</taxon>
        <taxon>Ecdysozoa</taxon>
        <taxon>Nematoda</taxon>
        <taxon>Chromadorea</taxon>
        <taxon>Rhabditida</taxon>
        <taxon>Tylenchina</taxon>
        <taxon>Panagrolaimomorpha</taxon>
        <taxon>Strongyloidoidea</taxon>
        <taxon>Strongyloididae</taxon>
        <taxon>Strongyloides</taxon>
    </lineage>
</organism>
<evidence type="ECO:0000313" key="6">
    <source>
        <dbReference type="WBParaSite" id="SPAL_0000965300.1"/>
    </source>
</evidence>
<dbReference type="CDD" id="cd06526">
    <property type="entry name" value="metazoan_ACD"/>
    <property type="match status" value="1"/>
</dbReference>
<dbReference type="GO" id="GO:0042026">
    <property type="term" value="P:protein refolding"/>
    <property type="evidence" value="ECO:0007669"/>
    <property type="project" value="TreeGrafter"/>
</dbReference>
<evidence type="ECO:0000256" key="1">
    <source>
        <dbReference type="PROSITE-ProRule" id="PRU00285"/>
    </source>
</evidence>